<protein>
    <submittedName>
        <fullName evidence="9">Uncharacterized protein</fullName>
    </submittedName>
</protein>
<dbReference type="EMBL" id="LJCO01000054">
    <property type="protein sequence ID" value="KPV43230.1"/>
    <property type="molecule type" value="Genomic_DNA"/>
</dbReference>
<evidence type="ECO:0000256" key="5">
    <source>
        <dbReference type="ARBA" id="ARBA00022960"/>
    </source>
</evidence>
<dbReference type="PATRIC" id="fig|471514.4.peg.1367"/>
<comment type="similarity">
    <text evidence="2">Belongs to the MreD family.</text>
</comment>
<evidence type="ECO:0000256" key="7">
    <source>
        <dbReference type="ARBA" id="ARBA00023136"/>
    </source>
</evidence>
<comment type="subcellular location">
    <subcellularLocation>
        <location evidence="1">Cell membrane</location>
        <topology evidence="1">Multi-pass membrane protein</topology>
    </subcellularLocation>
</comment>
<organism evidence="9 10">
    <name type="scientific">Alicyclobacillus ferrooxydans</name>
    <dbReference type="NCBI Taxonomy" id="471514"/>
    <lineage>
        <taxon>Bacteria</taxon>
        <taxon>Bacillati</taxon>
        <taxon>Bacillota</taxon>
        <taxon>Bacilli</taxon>
        <taxon>Bacillales</taxon>
        <taxon>Alicyclobacillaceae</taxon>
        <taxon>Alicyclobacillus</taxon>
    </lineage>
</organism>
<dbReference type="Pfam" id="PF04093">
    <property type="entry name" value="MreD"/>
    <property type="match status" value="1"/>
</dbReference>
<evidence type="ECO:0000256" key="6">
    <source>
        <dbReference type="ARBA" id="ARBA00022989"/>
    </source>
</evidence>
<evidence type="ECO:0000256" key="2">
    <source>
        <dbReference type="ARBA" id="ARBA00007776"/>
    </source>
</evidence>
<feature type="transmembrane region" description="Helical" evidence="8">
    <location>
        <begin position="52"/>
        <end position="78"/>
    </location>
</feature>
<accession>A0A0P9D173</accession>
<dbReference type="NCBIfam" id="TIGR03426">
    <property type="entry name" value="shape_MreD"/>
    <property type="match status" value="1"/>
</dbReference>
<dbReference type="Gene3D" id="1.10.1760.20">
    <property type="match status" value="1"/>
</dbReference>
<keyword evidence="6 8" id="KW-1133">Transmembrane helix</keyword>
<evidence type="ECO:0000256" key="8">
    <source>
        <dbReference type="SAM" id="Phobius"/>
    </source>
</evidence>
<keyword evidence="4 8" id="KW-0812">Transmembrane</keyword>
<evidence type="ECO:0000256" key="1">
    <source>
        <dbReference type="ARBA" id="ARBA00004651"/>
    </source>
</evidence>
<evidence type="ECO:0000313" key="10">
    <source>
        <dbReference type="Proteomes" id="UP000050482"/>
    </source>
</evidence>
<keyword evidence="10" id="KW-1185">Reference proteome</keyword>
<keyword evidence="5" id="KW-0133">Cell shape</keyword>
<dbReference type="GO" id="GO:0008360">
    <property type="term" value="P:regulation of cell shape"/>
    <property type="evidence" value="ECO:0007669"/>
    <property type="project" value="UniProtKB-KW"/>
</dbReference>
<reference evidence="9 10" key="1">
    <citation type="submission" date="2015-09" db="EMBL/GenBank/DDBJ databases">
        <title>Draft genome sequence of Alicyclobacillus ferrooxydans DSM 22381.</title>
        <authorList>
            <person name="Hemp J."/>
        </authorList>
    </citation>
    <scope>NUCLEOTIDE SEQUENCE [LARGE SCALE GENOMIC DNA]</scope>
    <source>
        <strain evidence="9 10">TC-34</strain>
    </source>
</reference>
<dbReference type="InterPro" id="IPR007227">
    <property type="entry name" value="Cell_shape_determining_MreD"/>
</dbReference>
<dbReference type="Proteomes" id="UP000050482">
    <property type="component" value="Unassembled WGS sequence"/>
</dbReference>
<name>A0A0P9D173_9BACL</name>
<sequence length="169" mass="19015">MRNLLAFILLWIGLTLQATVLQIPPISSVQVNLDVVLLVLIAATRGPRVALVLGIIIGFIEDVNYGAFIGLNAFAYGFIGYLAGTLLAQLIARSFVVTFLVGLMCTFLYDWLTYGMTRLFDVSTYSWSGVMSVSLEQMMLNGVLLLILYPFALRWFRTEEKRRYETADR</sequence>
<evidence type="ECO:0000256" key="3">
    <source>
        <dbReference type="ARBA" id="ARBA00022475"/>
    </source>
</evidence>
<dbReference type="RefSeq" id="WP_054969657.1">
    <property type="nucleotide sequence ID" value="NZ_LJCO01000054.1"/>
</dbReference>
<keyword evidence="7 8" id="KW-0472">Membrane</keyword>
<comment type="caution">
    <text evidence="9">The sequence shown here is derived from an EMBL/GenBank/DDBJ whole genome shotgun (WGS) entry which is preliminary data.</text>
</comment>
<dbReference type="STRING" id="471514.AN477_13325"/>
<gene>
    <name evidence="9" type="ORF">AN477_13325</name>
</gene>
<proteinExistence type="inferred from homology"/>
<keyword evidence="3" id="KW-1003">Cell membrane</keyword>
<dbReference type="OrthoDB" id="9796616at2"/>
<feature type="transmembrane region" description="Helical" evidence="8">
    <location>
        <begin position="90"/>
        <end position="109"/>
    </location>
</feature>
<dbReference type="AlphaFoldDB" id="A0A0P9D173"/>
<dbReference type="GO" id="GO:0005886">
    <property type="term" value="C:plasma membrane"/>
    <property type="evidence" value="ECO:0007669"/>
    <property type="project" value="UniProtKB-SubCell"/>
</dbReference>
<evidence type="ECO:0000256" key="4">
    <source>
        <dbReference type="ARBA" id="ARBA00022692"/>
    </source>
</evidence>
<evidence type="ECO:0000313" key="9">
    <source>
        <dbReference type="EMBL" id="KPV43230.1"/>
    </source>
</evidence>
<feature type="transmembrane region" description="Helical" evidence="8">
    <location>
        <begin position="129"/>
        <end position="153"/>
    </location>
</feature>